<reference evidence="1" key="1">
    <citation type="submission" date="2021-03" db="EMBL/GenBank/DDBJ databases">
        <title>Evolutionary innovations through gain and loss of genes in the ectomycorrhizal Boletales.</title>
        <authorList>
            <person name="Wu G."/>
            <person name="Miyauchi S."/>
            <person name="Morin E."/>
            <person name="Yang Z.-L."/>
            <person name="Xu J."/>
            <person name="Martin F.M."/>
        </authorList>
    </citation>
    <scope>NUCLEOTIDE SEQUENCE</scope>
    <source>
        <strain evidence="1">BR01</strain>
    </source>
</reference>
<sequence length="141" mass="15853">MKLDNRPKKLHCQGDTGRCYSSLARMSLGHIDSVDSVGEDEVLVGFRTRAAAEQALAKGNDIPSIGMVRYLGTRRNNHLQVLTPPLFHRLLDTTPRRTSQKMCTLLYPNKIIHQRVARKKRLLRVGGVTAGMKTTWASDDR</sequence>
<organism evidence="1 2">
    <name type="scientific">Boletus reticuloceps</name>
    <dbReference type="NCBI Taxonomy" id="495285"/>
    <lineage>
        <taxon>Eukaryota</taxon>
        <taxon>Fungi</taxon>
        <taxon>Dikarya</taxon>
        <taxon>Basidiomycota</taxon>
        <taxon>Agaricomycotina</taxon>
        <taxon>Agaricomycetes</taxon>
        <taxon>Agaricomycetidae</taxon>
        <taxon>Boletales</taxon>
        <taxon>Boletineae</taxon>
        <taxon>Boletaceae</taxon>
        <taxon>Boletoideae</taxon>
        <taxon>Boletus</taxon>
    </lineage>
</organism>
<dbReference type="OrthoDB" id="443401at2759"/>
<gene>
    <name evidence="1" type="ORF">JVT61DRAFT_9342</name>
</gene>
<dbReference type="AlphaFoldDB" id="A0A8I3A624"/>
<proteinExistence type="predicted"/>
<keyword evidence="2" id="KW-1185">Reference proteome</keyword>
<dbReference type="EMBL" id="JAGFBS010000033">
    <property type="protein sequence ID" value="KAG6371628.1"/>
    <property type="molecule type" value="Genomic_DNA"/>
</dbReference>
<evidence type="ECO:0000313" key="1">
    <source>
        <dbReference type="EMBL" id="KAG6371628.1"/>
    </source>
</evidence>
<name>A0A8I3A624_9AGAM</name>
<comment type="caution">
    <text evidence="1">The sequence shown here is derived from an EMBL/GenBank/DDBJ whole genome shotgun (WGS) entry which is preliminary data.</text>
</comment>
<evidence type="ECO:0000313" key="2">
    <source>
        <dbReference type="Proteomes" id="UP000683000"/>
    </source>
</evidence>
<dbReference type="Proteomes" id="UP000683000">
    <property type="component" value="Unassembled WGS sequence"/>
</dbReference>
<accession>A0A8I3A624</accession>
<protein>
    <submittedName>
        <fullName evidence="1">Uncharacterized protein</fullName>
    </submittedName>
</protein>